<feature type="compositionally biased region" description="Acidic residues" evidence="4">
    <location>
        <begin position="538"/>
        <end position="572"/>
    </location>
</feature>
<organism evidence="6 7">
    <name type="scientific">Globisporangium ultimum (strain ATCC 200006 / CBS 805.95 / DAOM BR144)</name>
    <name type="common">Pythium ultimum</name>
    <dbReference type="NCBI Taxonomy" id="431595"/>
    <lineage>
        <taxon>Eukaryota</taxon>
        <taxon>Sar</taxon>
        <taxon>Stramenopiles</taxon>
        <taxon>Oomycota</taxon>
        <taxon>Peronosporomycetes</taxon>
        <taxon>Pythiales</taxon>
        <taxon>Pythiaceae</taxon>
        <taxon>Globisporangium</taxon>
    </lineage>
</organism>
<feature type="compositionally biased region" description="Basic and acidic residues" evidence="4">
    <location>
        <begin position="1"/>
        <end position="15"/>
    </location>
</feature>
<dbReference type="eggNOG" id="ENOG502S0E9">
    <property type="taxonomic scope" value="Eukaryota"/>
</dbReference>
<dbReference type="OMA" id="WVYFRRV"/>
<evidence type="ECO:0000256" key="2">
    <source>
        <dbReference type="ARBA" id="ARBA00022771"/>
    </source>
</evidence>
<dbReference type="AlphaFoldDB" id="K3WER1"/>
<reference evidence="7" key="1">
    <citation type="journal article" date="2010" name="Genome Biol.">
        <title>Genome sequence of the necrotrophic plant pathogen Pythium ultimum reveals original pathogenicity mechanisms and effector repertoire.</title>
        <authorList>
            <person name="Levesque C.A."/>
            <person name="Brouwer H."/>
            <person name="Cano L."/>
            <person name="Hamilton J.P."/>
            <person name="Holt C."/>
            <person name="Huitema E."/>
            <person name="Raffaele S."/>
            <person name="Robideau G.P."/>
            <person name="Thines M."/>
            <person name="Win J."/>
            <person name="Zerillo M.M."/>
            <person name="Beakes G.W."/>
            <person name="Boore J.L."/>
            <person name="Busam D."/>
            <person name="Dumas B."/>
            <person name="Ferriera S."/>
            <person name="Fuerstenberg S.I."/>
            <person name="Gachon C.M."/>
            <person name="Gaulin E."/>
            <person name="Govers F."/>
            <person name="Grenville-Briggs L."/>
            <person name="Horner N."/>
            <person name="Hostetler J."/>
            <person name="Jiang R.H."/>
            <person name="Johnson J."/>
            <person name="Krajaejun T."/>
            <person name="Lin H."/>
            <person name="Meijer H.J."/>
            <person name="Moore B."/>
            <person name="Morris P."/>
            <person name="Phuntmart V."/>
            <person name="Puiu D."/>
            <person name="Shetty J."/>
            <person name="Stajich J.E."/>
            <person name="Tripathy S."/>
            <person name="Wawra S."/>
            <person name="van West P."/>
            <person name="Whitty B.R."/>
            <person name="Coutinho P.M."/>
            <person name="Henrissat B."/>
            <person name="Martin F."/>
            <person name="Thomas P.D."/>
            <person name="Tyler B.M."/>
            <person name="De Vries R.P."/>
            <person name="Kamoun S."/>
            <person name="Yandell M."/>
            <person name="Tisserat N."/>
            <person name="Buell C.R."/>
        </authorList>
    </citation>
    <scope>NUCLEOTIDE SEQUENCE</scope>
    <source>
        <strain evidence="7">DAOM:BR144</strain>
    </source>
</reference>
<dbReference type="VEuPathDB" id="FungiDB:PYU1_G003442"/>
<evidence type="ECO:0000313" key="6">
    <source>
        <dbReference type="EnsemblProtists" id="PYU1_T003452"/>
    </source>
</evidence>
<name>K3WER1_GLOUD</name>
<feature type="region of interest" description="Disordered" evidence="4">
    <location>
        <begin position="1"/>
        <end position="35"/>
    </location>
</feature>
<dbReference type="HOGENOM" id="CLU_028851_4_1_1"/>
<feature type="compositionally biased region" description="Low complexity" evidence="4">
    <location>
        <begin position="25"/>
        <end position="35"/>
    </location>
</feature>
<evidence type="ECO:0000256" key="4">
    <source>
        <dbReference type="SAM" id="MobiDB-lite"/>
    </source>
</evidence>
<keyword evidence="7" id="KW-1185">Reference proteome</keyword>
<evidence type="ECO:0000313" key="7">
    <source>
        <dbReference type="Proteomes" id="UP000019132"/>
    </source>
</evidence>
<feature type="compositionally biased region" description="Basic and acidic residues" evidence="4">
    <location>
        <begin position="573"/>
        <end position="591"/>
    </location>
</feature>
<keyword evidence="2" id="KW-0863">Zinc-finger</keyword>
<reference evidence="6" key="3">
    <citation type="submission" date="2015-02" db="UniProtKB">
        <authorList>
            <consortium name="EnsemblProtists"/>
        </authorList>
    </citation>
    <scope>IDENTIFICATION</scope>
    <source>
        <strain evidence="6">DAOM BR144</strain>
    </source>
</reference>
<evidence type="ECO:0000256" key="3">
    <source>
        <dbReference type="ARBA" id="ARBA00022833"/>
    </source>
</evidence>
<sequence>MDRGDGGRDKRREDSNEAAASGSNSVTRSASTAPAAALPGADVVPALHATRSSRSGSTTMHLQGYQYTKAYASQRKIAYRCSQYRRTSCKGKVDFSFSAKGYVNFHPHTCQDDHVVVSTTTVNVEKEMKRAVDTLAINDTSLTAHAVWDAIDAQFYASRRGDDVVTQGLTRQQVISRVYRTRKLHFSGGESSGAGASSATAGAGTGAAAMTTSMLCQLEMPPLSRVKDQPQLHFFQFQLSRSVNWKQSPERVIGWAHPVLIYLLKYHGTTLFIDTTFRRSVPRTFKQCLVLMVHDRGSGLHVPVFYVLCTSRTADLYRNVLHLIVQATDRAIDPAEIVCDFGSGLHTAAKAKFPSAKVTGNLFFFKHAVRRRMKKLGITDLAASVAIEPGVLDALTVIDPAKVKAQGIAWVKREIKARCSELKIEYQTENWKMFWKYFRRTYLGHVHPPAMWNVHGVSPDTVAKTNNPIEKFSKELQIAFPGGPSSRPDLQTFVTSIEEISRHYVKKLGDPTRHRRTSTSKRRESILNLPEPPALDDVPSDSDDDGDDDDVRDGDDGSDESDGISSDEEDDDKSARDNSSEGEGSDRHLET</sequence>
<proteinExistence type="predicted"/>
<dbReference type="InParanoid" id="K3WER1"/>
<feature type="region of interest" description="Disordered" evidence="4">
    <location>
        <begin position="506"/>
        <end position="591"/>
    </location>
</feature>
<dbReference type="EnsemblProtists" id="PYU1_T003452">
    <property type="protein sequence ID" value="PYU1_T003452"/>
    <property type="gene ID" value="PYU1_G003442"/>
</dbReference>
<keyword evidence="1" id="KW-0479">Metal-binding</keyword>
<evidence type="ECO:0000259" key="5">
    <source>
        <dbReference type="Pfam" id="PF04500"/>
    </source>
</evidence>
<protein>
    <recommendedName>
        <fullName evidence="5">FLYWCH-type domain-containing protein</fullName>
    </recommendedName>
</protein>
<dbReference type="Pfam" id="PF04500">
    <property type="entry name" value="FLYWCH"/>
    <property type="match status" value="1"/>
</dbReference>
<accession>K3WER1</accession>
<keyword evidence="3" id="KW-0862">Zinc</keyword>
<reference evidence="7" key="2">
    <citation type="submission" date="2010-04" db="EMBL/GenBank/DDBJ databases">
        <authorList>
            <person name="Buell R."/>
            <person name="Hamilton J."/>
            <person name="Hostetler J."/>
        </authorList>
    </citation>
    <scope>NUCLEOTIDE SEQUENCE [LARGE SCALE GENOMIC DNA]</scope>
    <source>
        <strain evidence="7">DAOM:BR144</strain>
    </source>
</reference>
<evidence type="ECO:0000256" key="1">
    <source>
        <dbReference type="ARBA" id="ARBA00022723"/>
    </source>
</evidence>
<dbReference type="Gene3D" id="2.20.25.240">
    <property type="match status" value="1"/>
</dbReference>
<dbReference type="Proteomes" id="UP000019132">
    <property type="component" value="Unassembled WGS sequence"/>
</dbReference>
<dbReference type="EMBL" id="GL376603">
    <property type="status" value="NOT_ANNOTATED_CDS"/>
    <property type="molecule type" value="Genomic_DNA"/>
</dbReference>
<dbReference type="InterPro" id="IPR007588">
    <property type="entry name" value="Znf_FLYWCH"/>
</dbReference>
<dbReference type="GO" id="GO:0008270">
    <property type="term" value="F:zinc ion binding"/>
    <property type="evidence" value="ECO:0007669"/>
    <property type="project" value="UniProtKB-KW"/>
</dbReference>
<feature type="domain" description="FLYWCH-type" evidence="5">
    <location>
        <begin position="53"/>
        <end position="94"/>
    </location>
</feature>